<keyword evidence="2" id="KW-0975">Bacterial flagellum</keyword>
<dbReference type="InterPro" id="IPR020013">
    <property type="entry name" value="Flagellar_FlgE/F/G"/>
</dbReference>
<evidence type="ECO:0000259" key="3">
    <source>
        <dbReference type="Pfam" id="PF00460"/>
    </source>
</evidence>
<comment type="subcellular location">
    <subcellularLocation>
        <location evidence="1">Bacterial flagellum basal body</location>
    </subcellularLocation>
</comment>
<dbReference type="NCBIfam" id="TIGR03506">
    <property type="entry name" value="FlgEFG_subfam"/>
    <property type="match status" value="1"/>
</dbReference>
<evidence type="ECO:0000259" key="4">
    <source>
        <dbReference type="Pfam" id="PF22692"/>
    </source>
</evidence>
<dbReference type="SUPFAM" id="SSF117143">
    <property type="entry name" value="Flagellar hook protein flgE"/>
    <property type="match status" value="1"/>
</dbReference>
<gene>
    <name evidence="5" type="ORF">METZ01_LOCUS273773</name>
</gene>
<dbReference type="GO" id="GO:0009425">
    <property type="term" value="C:bacterial-type flagellum basal body"/>
    <property type="evidence" value="ECO:0007669"/>
    <property type="project" value="UniProtKB-SubCell"/>
</dbReference>
<proteinExistence type="predicted"/>
<reference evidence="5" key="1">
    <citation type="submission" date="2018-05" db="EMBL/GenBank/DDBJ databases">
        <authorList>
            <person name="Lanie J.A."/>
            <person name="Ng W.-L."/>
            <person name="Kazmierczak K.M."/>
            <person name="Andrzejewski T.M."/>
            <person name="Davidsen T.M."/>
            <person name="Wayne K.J."/>
            <person name="Tettelin H."/>
            <person name="Glass J.I."/>
            <person name="Rusch D."/>
            <person name="Podicherti R."/>
            <person name="Tsui H.-C.T."/>
            <person name="Winkler M.E."/>
        </authorList>
    </citation>
    <scope>NUCLEOTIDE SEQUENCE</scope>
</reference>
<dbReference type="Pfam" id="PF22692">
    <property type="entry name" value="LlgE_F_G_D1"/>
    <property type="match status" value="1"/>
</dbReference>
<dbReference type="InterPro" id="IPR001444">
    <property type="entry name" value="Flag_bb_rod_N"/>
</dbReference>
<organism evidence="5">
    <name type="scientific">marine metagenome</name>
    <dbReference type="NCBI Taxonomy" id="408172"/>
    <lineage>
        <taxon>unclassified sequences</taxon>
        <taxon>metagenomes</taxon>
        <taxon>ecological metagenomes</taxon>
    </lineage>
</organism>
<feature type="domain" description="Flagellar basal body rod protein N-terminal" evidence="3">
    <location>
        <begin position="5"/>
        <end position="35"/>
    </location>
</feature>
<evidence type="ECO:0000256" key="1">
    <source>
        <dbReference type="ARBA" id="ARBA00004117"/>
    </source>
</evidence>
<feature type="domain" description="Flagellar hook protein FlgE/F/G-like D1" evidence="4">
    <location>
        <begin position="95"/>
        <end position="143"/>
    </location>
</feature>
<dbReference type="Pfam" id="PF00460">
    <property type="entry name" value="Flg_bb_rod"/>
    <property type="match status" value="1"/>
</dbReference>
<dbReference type="EMBL" id="UINC01079172">
    <property type="protein sequence ID" value="SVC20919.1"/>
    <property type="molecule type" value="Genomic_DNA"/>
</dbReference>
<sequence>MIDSIYTGITGVRSHQERLNVIGNNVANINTTAFKSGRVAFADVMSQTLSEGTSARGQVAATNPKQTGLGVKVSSIDIIQRQGSLQQTGIDTDLAVEGDGMFILTDGTRDFYTRDGTFAFDVDGRLVDPTTGFVVEGNLANDTVNASSDPTFEAELKELSIPLNRESEARSTTMVQLAGNLDAAGGGASVWTEDTVFG</sequence>
<dbReference type="PANTHER" id="PTHR30435:SF1">
    <property type="entry name" value="FLAGELLAR HOOK PROTEIN FLGE"/>
    <property type="match status" value="1"/>
</dbReference>
<dbReference type="GO" id="GO:0009424">
    <property type="term" value="C:bacterial-type flagellum hook"/>
    <property type="evidence" value="ECO:0007669"/>
    <property type="project" value="TreeGrafter"/>
</dbReference>
<evidence type="ECO:0000256" key="2">
    <source>
        <dbReference type="ARBA" id="ARBA00023143"/>
    </source>
</evidence>
<evidence type="ECO:0000313" key="5">
    <source>
        <dbReference type="EMBL" id="SVC20919.1"/>
    </source>
</evidence>
<accession>A0A382K9P2</accession>
<dbReference type="GO" id="GO:0071978">
    <property type="term" value="P:bacterial-type flagellum-dependent swarming motility"/>
    <property type="evidence" value="ECO:0007669"/>
    <property type="project" value="TreeGrafter"/>
</dbReference>
<feature type="non-terminal residue" evidence="5">
    <location>
        <position position="198"/>
    </location>
</feature>
<dbReference type="PANTHER" id="PTHR30435">
    <property type="entry name" value="FLAGELLAR PROTEIN"/>
    <property type="match status" value="1"/>
</dbReference>
<dbReference type="AlphaFoldDB" id="A0A382K9P2"/>
<dbReference type="InterPro" id="IPR053967">
    <property type="entry name" value="LlgE_F_G-like_D1"/>
</dbReference>
<name>A0A382K9P2_9ZZZZ</name>
<protein>
    <submittedName>
        <fullName evidence="5">Uncharacterized protein</fullName>
    </submittedName>
</protein>
<dbReference type="InterPro" id="IPR037925">
    <property type="entry name" value="FlgE/F/G-like"/>
</dbReference>
<dbReference type="GO" id="GO:0005829">
    <property type="term" value="C:cytosol"/>
    <property type="evidence" value="ECO:0007669"/>
    <property type="project" value="TreeGrafter"/>
</dbReference>